<organism evidence="4 5">
    <name type="scientific">Agaricus bisporus var. burnettii</name>
    <dbReference type="NCBI Taxonomy" id="192524"/>
    <lineage>
        <taxon>Eukaryota</taxon>
        <taxon>Fungi</taxon>
        <taxon>Dikarya</taxon>
        <taxon>Basidiomycota</taxon>
        <taxon>Agaricomycotina</taxon>
        <taxon>Agaricomycetes</taxon>
        <taxon>Agaricomycetidae</taxon>
        <taxon>Agaricales</taxon>
        <taxon>Agaricineae</taxon>
        <taxon>Agaricaceae</taxon>
        <taxon>Agaricus</taxon>
    </lineage>
</organism>
<keyword evidence="1" id="KW-0560">Oxidoreductase</keyword>
<dbReference type="Pfam" id="PF03435">
    <property type="entry name" value="Sacchrp_dh_NADP"/>
    <property type="match status" value="1"/>
</dbReference>
<dbReference type="PANTHER" id="PTHR11133:SF22">
    <property type="entry name" value="ALPHA-AMINOADIPIC SEMIALDEHYDE SYNTHASE, MITOCHONDRIAL"/>
    <property type="match status" value="1"/>
</dbReference>
<evidence type="ECO:0000256" key="1">
    <source>
        <dbReference type="ARBA" id="ARBA00023002"/>
    </source>
</evidence>
<dbReference type="Pfam" id="PF16653">
    <property type="entry name" value="Sacchrp_dh_C"/>
    <property type="match status" value="1"/>
</dbReference>
<dbReference type="SMART" id="SM01003">
    <property type="entry name" value="AlaDh_PNT_N"/>
    <property type="match status" value="1"/>
</dbReference>
<dbReference type="InterPro" id="IPR036291">
    <property type="entry name" value="NAD(P)-bd_dom_sf"/>
</dbReference>
<dbReference type="InterPro" id="IPR051168">
    <property type="entry name" value="AASS"/>
</dbReference>
<comment type="caution">
    <text evidence="4">The sequence shown here is derived from an EMBL/GenBank/DDBJ whole genome shotgun (WGS) entry which is preliminary data.</text>
</comment>
<dbReference type="SUPFAM" id="SSF55347">
    <property type="entry name" value="Glyceraldehyde-3-phosphate dehydrogenase-like, C-terminal domain"/>
    <property type="match status" value="1"/>
</dbReference>
<accession>A0A8H7C3B4</accession>
<dbReference type="Gene3D" id="1.10.1870.10">
    <property type="entry name" value="Domain 3, Saccharopine reductase"/>
    <property type="match status" value="1"/>
</dbReference>
<dbReference type="InterPro" id="IPR005097">
    <property type="entry name" value="Sacchrp_dh_NADP-bd"/>
</dbReference>
<keyword evidence="2" id="KW-0457">Lysine biosynthesis</keyword>
<dbReference type="InterPro" id="IPR007886">
    <property type="entry name" value="AlaDH/PNT_N"/>
</dbReference>
<feature type="domain" description="Alanine dehydrogenase/pyridine nucleotide transhydrogenase N-terminal" evidence="3">
    <location>
        <begin position="14"/>
        <end position="174"/>
    </location>
</feature>
<evidence type="ECO:0000256" key="2">
    <source>
        <dbReference type="ARBA" id="ARBA00023154"/>
    </source>
</evidence>
<dbReference type="AlphaFoldDB" id="A0A8H7C3B4"/>
<reference evidence="4 5" key="1">
    <citation type="journal article" name="Sci. Rep.">
        <title>Telomere-to-telomere assembled and centromere annotated genomes of the two main subspecies of the button mushroom Agaricus bisporus reveal especially polymorphic chromosome ends.</title>
        <authorList>
            <person name="Sonnenberg A.S.M."/>
            <person name="Sedaghat-Telgerd N."/>
            <person name="Lavrijssen B."/>
            <person name="Ohm R.A."/>
            <person name="Hendrickx P.M."/>
            <person name="Scholtmeijer K."/>
            <person name="Baars J.J.P."/>
            <person name="van Peer A."/>
        </authorList>
    </citation>
    <scope>NUCLEOTIDE SEQUENCE [LARGE SCALE GENOMIC DNA]</scope>
    <source>
        <strain evidence="4 5">H119_p4</strain>
    </source>
</reference>
<name>A0A8H7C3B4_AGABI</name>
<evidence type="ECO:0000313" key="5">
    <source>
        <dbReference type="Proteomes" id="UP000629468"/>
    </source>
</evidence>
<keyword evidence="2" id="KW-0028">Amino-acid biosynthesis</keyword>
<dbReference type="InterPro" id="IPR032095">
    <property type="entry name" value="Sacchrp_dh-like_C"/>
</dbReference>
<dbReference type="Proteomes" id="UP000629468">
    <property type="component" value="Unassembled WGS sequence"/>
</dbReference>
<dbReference type="Gene3D" id="3.30.360.10">
    <property type="entry name" value="Dihydrodipicolinate Reductase, domain 2"/>
    <property type="match status" value="1"/>
</dbReference>
<dbReference type="CDD" id="cd12189">
    <property type="entry name" value="LKR_SDH_like"/>
    <property type="match status" value="1"/>
</dbReference>
<dbReference type="Pfam" id="PF05222">
    <property type="entry name" value="AlaDh_PNT_N"/>
    <property type="match status" value="1"/>
</dbReference>
<dbReference type="GO" id="GO:0005737">
    <property type="term" value="C:cytoplasm"/>
    <property type="evidence" value="ECO:0007669"/>
    <property type="project" value="TreeGrafter"/>
</dbReference>
<dbReference type="GO" id="GO:0004753">
    <property type="term" value="F:saccharopine dehydrogenase activity"/>
    <property type="evidence" value="ECO:0007669"/>
    <property type="project" value="TreeGrafter"/>
</dbReference>
<dbReference type="Gene3D" id="3.40.50.720">
    <property type="entry name" value="NAD(P)-binding Rossmann-like Domain"/>
    <property type="match status" value="2"/>
</dbReference>
<dbReference type="EMBL" id="JABXXO010000014">
    <property type="protein sequence ID" value="KAF7761255.1"/>
    <property type="molecule type" value="Genomic_DNA"/>
</dbReference>
<dbReference type="GO" id="GO:0019878">
    <property type="term" value="P:lysine biosynthetic process via aminoadipic acid"/>
    <property type="evidence" value="ECO:0007669"/>
    <property type="project" value="TreeGrafter"/>
</dbReference>
<dbReference type="SUPFAM" id="SSF51735">
    <property type="entry name" value="NAD(P)-binding Rossmann-fold domains"/>
    <property type="match status" value="1"/>
</dbReference>
<evidence type="ECO:0000259" key="3">
    <source>
        <dbReference type="SMART" id="SM01003"/>
    </source>
</evidence>
<dbReference type="PANTHER" id="PTHR11133">
    <property type="entry name" value="SACCHAROPINE DEHYDROGENASE"/>
    <property type="match status" value="1"/>
</dbReference>
<sequence length="1026" mass="112540">MKPSRSLLQNVVLAMRREDPARIWERRAPLTPDAVHHLVEKDGVEVLVEPCERRVFTAHEYEKAGAKITSSFDRAHVVIGIKENPMDALAGQRAPVANGNIPRTQVMFSHTAKGQTYNTGLLSQFVAPTDGVLAPSAAEFEKTLELWPRLIDYELLTDDKGKRTVGFGWYAGVAGVLESLSAMAHAHLELGIASPFLYTPRPHTLPCLERLRVALREVGQWISTQGTPRALGPLVICVTGTGNVAQGCLSILEDLPLKKIDVRELESLVRSDGTSDLFTLAQLLTMNDQIYLVHAKPQDYLVRKDGKSYDRQDYYANPSEWQSLFGERIMPYVTLFLNGTGWASGFPSILTTQQLSNAIAKAQSLGIPSAVTRARCIGDISCDIGGGLEFLERSTTISEPTYKFAVSDTSGDITMMSVDILPTALPLDASRHFSKEFFPYLRTLINQVGKSNNKGGGEELTRALERATIASNGKLKEKHEWLQPAVDQWHQEQRGVKGIQHMNDSVQVGGTGADRIRGVKKKKMVMFGSGMVAGPAVEEIAKRGDVELVIATNLLGEAQKLAIRYGQEHNNIKYRIVDVAKKETYEHLVNEADVVISLLPAAYHVDIAEMCISGKKHLVTASYISEPMRHLHDRALSADVLLLNEIGLDPGIDHCSAISLINDLKAKGKQVVSFTSFCGGLPAPDSIFDTSSSSSMMMKKRAVPLKYKFSWSPVGVLRAANQGVRYLLNDKVVKLPGMELLRSGFPRLPILSGKEGDGDGVELEGMPNRDSLPYRETYGLRGEEGESLRTLVRGTLRYPGFCSLMQSFKDIGLLEDGRKIQIGEWNEFLRQVLAVRLGSSSSLGLDGSLESALRDVQGVGEKQYEETMGALEWLGLLSNSNGGGGKKMMVPMKEATPLELFAMVLGNKLKYGPMERDMVVLSHEVIVRNNQNQQQPQQEEVHRSTLVAYGDESASAMAKTVGLPVAFAALDVLDGKVGMRGVCGPNEREIYESVLGRLEEVGLGMVESVDLVGREGLRTVEESLRG</sequence>
<dbReference type="SUPFAM" id="SSF52283">
    <property type="entry name" value="Formate/glycerate dehydrogenase catalytic domain-like"/>
    <property type="match status" value="1"/>
</dbReference>
<protein>
    <recommendedName>
        <fullName evidence="3">Alanine dehydrogenase/pyridine nucleotide transhydrogenase N-terminal domain-containing protein</fullName>
    </recommendedName>
</protein>
<evidence type="ECO:0000313" key="4">
    <source>
        <dbReference type="EMBL" id="KAF7761255.1"/>
    </source>
</evidence>
<gene>
    <name evidence="4" type="ORF">Agabi119p4_10664</name>
</gene>
<proteinExistence type="predicted"/>